<keyword evidence="1" id="KW-0472">Membrane</keyword>
<reference evidence="2" key="1">
    <citation type="journal article" date="2004" name="Nature">
        <title>Genome duplication in the teleost fish Tetraodon nigroviridis reveals the early vertebrate proto-karyotype.</title>
        <authorList>
            <person name="Jaillon O."/>
            <person name="Aury J.-M."/>
            <person name="Brunet F."/>
            <person name="Petit J.-L."/>
            <person name="Stange-Thomann N."/>
            <person name="Mauceli E."/>
            <person name="Bouneau L."/>
            <person name="Fischer C."/>
            <person name="Ozouf-Costaz C."/>
            <person name="Bernot A."/>
            <person name="Nicaud S."/>
            <person name="Jaffe D."/>
            <person name="Fisher S."/>
            <person name="Lutfalla G."/>
            <person name="Dossat C."/>
            <person name="Segurens B."/>
            <person name="Dasilva C."/>
            <person name="Salanoubat M."/>
            <person name="Levy M."/>
            <person name="Boudet N."/>
            <person name="Castellano S."/>
            <person name="Anthouard V."/>
            <person name="Jubin C."/>
            <person name="Castelli V."/>
            <person name="Katinka M."/>
            <person name="Vacherie B."/>
            <person name="Biemont C."/>
            <person name="Skalli Z."/>
            <person name="Cattolico L."/>
            <person name="Poulain J."/>
            <person name="De Berardinis V."/>
            <person name="Cruaud C."/>
            <person name="Duprat S."/>
            <person name="Brottier P."/>
            <person name="Coutanceau J.-P."/>
            <person name="Gouzy J."/>
            <person name="Parra G."/>
            <person name="Lardier G."/>
            <person name="Chapple C."/>
            <person name="McKernan K.J."/>
            <person name="McEwan P."/>
            <person name="Bosak S."/>
            <person name="Kellis M."/>
            <person name="Volff J.-N."/>
            <person name="Guigo R."/>
            <person name="Zody M.C."/>
            <person name="Mesirov J."/>
            <person name="Lindblad-Toh K."/>
            <person name="Birren B."/>
            <person name="Nusbaum C."/>
            <person name="Kahn D."/>
            <person name="Robinson-Rechavi M."/>
            <person name="Laudet V."/>
            <person name="Schachter V."/>
            <person name="Quetier F."/>
            <person name="Saurin W."/>
            <person name="Scarpelli C."/>
            <person name="Wincker P."/>
            <person name="Lander E.S."/>
            <person name="Weissenbach J."/>
            <person name="Roest Crollius H."/>
        </authorList>
    </citation>
    <scope>NUCLEOTIDE SEQUENCE [LARGE SCALE GENOMIC DNA]</scope>
</reference>
<dbReference type="KEGG" id="tng:GSTEN00029875G001"/>
<protein>
    <submittedName>
        <fullName evidence="2">Chromosome 7 SCAF15001, whole genome shotgun sequence</fullName>
    </submittedName>
</protein>
<dbReference type="PROSITE" id="PS51257">
    <property type="entry name" value="PROKAR_LIPOPROTEIN"/>
    <property type="match status" value="1"/>
</dbReference>
<name>Q4RS44_TETNG</name>
<dbReference type="OrthoDB" id="546434at2759"/>
<keyword evidence="1" id="KW-1133">Transmembrane helix</keyword>
<organism evidence="2">
    <name type="scientific">Tetraodon nigroviridis</name>
    <name type="common">Spotted green pufferfish</name>
    <name type="synonym">Chelonodon nigroviridis</name>
    <dbReference type="NCBI Taxonomy" id="99883"/>
    <lineage>
        <taxon>Eukaryota</taxon>
        <taxon>Metazoa</taxon>
        <taxon>Chordata</taxon>
        <taxon>Craniata</taxon>
        <taxon>Vertebrata</taxon>
        <taxon>Euteleostomi</taxon>
        <taxon>Actinopterygii</taxon>
        <taxon>Neopterygii</taxon>
        <taxon>Teleostei</taxon>
        <taxon>Neoteleostei</taxon>
        <taxon>Acanthomorphata</taxon>
        <taxon>Eupercaria</taxon>
        <taxon>Tetraodontiformes</taxon>
        <taxon>Tetradontoidea</taxon>
        <taxon>Tetraodontidae</taxon>
        <taxon>Tetraodon</taxon>
    </lineage>
</organism>
<keyword evidence="1" id="KW-0812">Transmembrane</keyword>
<evidence type="ECO:0000256" key="1">
    <source>
        <dbReference type="SAM" id="Phobius"/>
    </source>
</evidence>
<dbReference type="EMBL" id="CAAE01015001">
    <property type="protein sequence ID" value="CAG08788.1"/>
    <property type="molecule type" value="Genomic_DNA"/>
</dbReference>
<accession>Q4RS44</accession>
<dbReference type="AlphaFoldDB" id="Q4RS44"/>
<feature type="transmembrane region" description="Helical" evidence="1">
    <location>
        <begin position="22"/>
        <end position="55"/>
    </location>
</feature>
<reference evidence="2" key="2">
    <citation type="submission" date="2004-02" db="EMBL/GenBank/DDBJ databases">
        <authorList>
            <consortium name="Genoscope"/>
            <consortium name="Whitehead Institute Centre for Genome Research"/>
        </authorList>
    </citation>
    <scope>NUCLEOTIDE SEQUENCE</scope>
</reference>
<proteinExistence type="predicted"/>
<evidence type="ECO:0000313" key="2">
    <source>
        <dbReference type="EMBL" id="CAG08788.1"/>
    </source>
</evidence>
<sequence>MAFLVRCYANCLQPWSSKVSDVVILFLASASGIACCVCVRVCVCVCVCARVCALCMHVLLMTMGR</sequence>
<gene>
    <name evidence="2" type="ORF">GSTENG00029875001</name>
</gene>